<sequence length="299" mass="33805">MHVPVLLKEVVEILNPMPGEFFIDGTAGSGGHSAAILEKIGASGKLLAIDWDEKAIERLKDGKLKNSENAILVRGNYADLPEILEKNNLNLSGADGLLIDLGMSSDQLEHSGRGFSFLRNEPLDMRYGGEGLTAAEAVNSFSEKDLADIFWKYGEEKFSRQIAKKICEERKKKRILTTFELVDIIRRAVPRNYEKGRLHPATRVFQALRIYVNAELQNLEKLLKNLDRILRPEGRAAIISFHSLEDRLVKNYFRALAKEGRAELLTKKPIKPTEEEIRINPRSRSAKLRAIIYDNNPTQ</sequence>
<keyword evidence="2 6" id="KW-0698">rRNA processing</keyword>
<dbReference type="GO" id="GO:0071424">
    <property type="term" value="F:rRNA (cytosine-N4-)-methyltransferase activity"/>
    <property type="evidence" value="ECO:0007669"/>
    <property type="project" value="UniProtKB-UniRule"/>
</dbReference>
<dbReference type="InterPro" id="IPR029063">
    <property type="entry name" value="SAM-dependent_MTases_sf"/>
</dbReference>
<dbReference type="PANTHER" id="PTHR11265">
    <property type="entry name" value="S-ADENOSYL-METHYLTRANSFERASE MRAW"/>
    <property type="match status" value="1"/>
</dbReference>
<evidence type="ECO:0000256" key="3">
    <source>
        <dbReference type="ARBA" id="ARBA00022603"/>
    </source>
</evidence>
<name>A0A0G0XKS8_9BACT</name>
<feature type="binding site" evidence="6">
    <location>
        <begin position="30"/>
        <end position="32"/>
    </location>
    <ligand>
        <name>S-adenosyl-L-methionine</name>
        <dbReference type="ChEBI" id="CHEBI:59789"/>
    </ligand>
</feature>
<dbReference type="PATRIC" id="fig|1619004.3.peg.144"/>
<keyword evidence="6" id="KW-0963">Cytoplasm</keyword>
<evidence type="ECO:0000256" key="4">
    <source>
        <dbReference type="ARBA" id="ARBA00022679"/>
    </source>
</evidence>
<dbReference type="HAMAP" id="MF_01007">
    <property type="entry name" value="16SrRNA_methyltr_H"/>
    <property type="match status" value="1"/>
</dbReference>
<comment type="similarity">
    <text evidence="1 6">Belongs to the methyltransferase superfamily. RsmH family.</text>
</comment>
<evidence type="ECO:0000313" key="7">
    <source>
        <dbReference type="EMBL" id="KKS25509.1"/>
    </source>
</evidence>
<dbReference type="AlphaFoldDB" id="A0A0G0XKS8"/>
<comment type="catalytic activity">
    <reaction evidence="6">
        <text>cytidine(1402) in 16S rRNA + S-adenosyl-L-methionine = N(4)-methylcytidine(1402) in 16S rRNA + S-adenosyl-L-homocysteine + H(+)</text>
        <dbReference type="Rhea" id="RHEA:42928"/>
        <dbReference type="Rhea" id="RHEA-COMP:10286"/>
        <dbReference type="Rhea" id="RHEA-COMP:10287"/>
        <dbReference type="ChEBI" id="CHEBI:15378"/>
        <dbReference type="ChEBI" id="CHEBI:57856"/>
        <dbReference type="ChEBI" id="CHEBI:59789"/>
        <dbReference type="ChEBI" id="CHEBI:74506"/>
        <dbReference type="ChEBI" id="CHEBI:82748"/>
        <dbReference type="EC" id="2.1.1.199"/>
    </reaction>
</comment>
<dbReference type="Proteomes" id="UP000034256">
    <property type="component" value="Unassembled WGS sequence"/>
</dbReference>
<dbReference type="PIRSF" id="PIRSF004486">
    <property type="entry name" value="MraW"/>
    <property type="match status" value="1"/>
</dbReference>
<reference evidence="7 8" key="1">
    <citation type="journal article" date="2015" name="Nature">
        <title>rRNA introns, odd ribosomes, and small enigmatic genomes across a large radiation of phyla.</title>
        <authorList>
            <person name="Brown C.T."/>
            <person name="Hug L.A."/>
            <person name="Thomas B.C."/>
            <person name="Sharon I."/>
            <person name="Castelle C.J."/>
            <person name="Singh A."/>
            <person name="Wilkins M.J."/>
            <person name="Williams K.H."/>
            <person name="Banfield J.F."/>
        </authorList>
    </citation>
    <scope>NUCLEOTIDE SEQUENCE [LARGE SCALE GENOMIC DNA]</scope>
</reference>
<protein>
    <recommendedName>
        <fullName evidence="6">Ribosomal RNA small subunit methyltransferase H</fullName>
        <ecNumber evidence="6">2.1.1.199</ecNumber>
    </recommendedName>
    <alternativeName>
        <fullName evidence="6">16S rRNA m(4)C1402 methyltransferase</fullName>
    </alternativeName>
    <alternativeName>
        <fullName evidence="6">rRNA (cytosine-N(4)-)-methyltransferase RsmH</fullName>
    </alternativeName>
</protein>
<dbReference type="SUPFAM" id="SSF81799">
    <property type="entry name" value="Putative methyltransferase TM0872, insert domain"/>
    <property type="match status" value="1"/>
</dbReference>
<keyword evidence="4 6" id="KW-0808">Transferase</keyword>
<dbReference type="SUPFAM" id="SSF53335">
    <property type="entry name" value="S-adenosyl-L-methionine-dependent methyltransferases"/>
    <property type="match status" value="1"/>
</dbReference>
<feature type="binding site" evidence="6">
    <location>
        <position position="100"/>
    </location>
    <ligand>
        <name>S-adenosyl-L-methionine</name>
        <dbReference type="ChEBI" id="CHEBI:59789"/>
    </ligand>
</feature>
<dbReference type="EC" id="2.1.1.199" evidence="6"/>
<evidence type="ECO:0000256" key="1">
    <source>
        <dbReference type="ARBA" id="ARBA00010396"/>
    </source>
</evidence>
<dbReference type="Gene3D" id="3.40.50.150">
    <property type="entry name" value="Vaccinia Virus protein VP39"/>
    <property type="match status" value="1"/>
</dbReference>
<comment type="function">
    <text evidence="6">Specifically methylates the N4 position of cytidine in position 1402 (C1402) of 16S rRNA.</text>
</comment>
<dbReference type="Pfam" id="PF01795">
    <property type="entry name" value="Methyltransf_5"/>
    <property type="match status" value="1"/>
</dbReference>
<feature type="binding site" evidence="6">
    <location>
        <position position="50"/>
    </location>
    <ligand>
        <name>S-adenosyl-L-methionine</name>
        <dbReference type="ChEBI" id="CHEBI:59789"/>
    </ligand>
</feature>
<accession>A0A0G0XKS8</accession>
<dbReference type="Gene3D" id="1.10.150.170">
    <property type="entry name" value="Putative methyltransferase TM0872, insert domain"/>
    <property type="match status" value="1"/>
</dbReference>
<organism evidence="7 8">
    <name type="scientific">Candidatus Wolfebacteria bacterium GW2011_GWA2_42_10</name>
    <dbReference type="NCBI Taxonomy" id="1619004"/>
    <lineage>
        <taxon>Bacteria</taxon>
        <taxon>Candidatus Wolfeibacteriota</taxon>
    </lineage>
</organism>
<proteinExistence type="inferred from homology"/>
<evidence type="ECO:0000313" key="8">
    <source>
        <dbReference type="Proteomes" id="UP000034256"/>
    </source>
</evidence>
<evidence type="ECO:0000256" key="5">
    <source>
        <dbReference type="ARBA" id="ARBA00022691"/>
    </source>
</evidence>
<evidence type="ECO:0000256" key="6">
    <source>
        <dbReference type="HAMAP-Rule" id="MF_01007"/>
    </source>
</evidence>
<dbReference type="InterPro" id="IPR023397">
    <property type="entry name" value="SAM-dep_MeTrfase_MraW_recog"/>
</dbReference>
<keyword evidence="3 6" id="KW-0489">Methyltransferase</keyword>
<dbReference type="NCBIfam" id="TIGR00006">
    <property type="entry name" value="16S rRNA (cytosine(1402)-N(4))-methyltransferase RsmH"/>
    <property type="match status" value="1"/>
</dbReference>
<feature type="binding site" evidence="6">
    <location>
        <position position="107"/>
    </location>
    <ligand>
        <name>S-adenosyl-L-methionine</name>
        <dbReference type="ChEBI" id="CHEBI:59789"/>
    </ligand>
</feature>
<dbReference type="GO" id="GO:0005737">
    <property type="term" value="C:cytoplasm"/>
    <property type="evidence" value="ECO:0007669"/>
    <property type="project" value="UniProtKB-SubCell"/>
</dbReference>
<gene>
    <name evidence="6" type="primary">rsmH</name>
    <name evidence="7" type="ORF">UU85_C0002G0003</name>
</gene>
<feature type="binding site" evidence="6">
    <location>
        <position position="77"/>
    </location>
    <ligand>
        <name>S-adenosyl-L-methionine</name>
        <dbReference type="ChEBI" id="CHEBI:59789"/>
    </ligand>
</feature>
<keyword evidence="5 6" id="KW-0949">S-adenosyl-L-methionine</keyword>
<comment type="subcellular location">
    <subcellularLocation>
        <location evidence="6">Cytoplasm</location>
    </subcellularLocation>
</comment>
<dbReference type="InterPro" id="IPR002903">
    <property type="entry name" value="RsmH"/>
</dbReference>
<comment type="caution">
    <text evidence="7">The sequence shown here is derived from an EMBL/GenBank/DDBJ whole genome shotgun (WGS) entry which is preliminary data.</text>
</comment>
<dbReference type="EMBL" id="LCCF01000002">
    <property type="protein sequence ID" value="KKS25509.1"/>
    <property type="molecule type" value="Genomic_DNA"/>
</dbReference>
<evidence type="ECO:0000256" key="2">
    <source>
        <dbReference type="ARBA" id="ARBA00022552"/>
    </source>
</evidence>
<dbReference type="GO" id="GO:0070475">
    <property type="term" value="P:rRNA base methylation"/>
    <property type="evidence" value="ECO:0007669"/>
    <property type="project" value="UniProtKB-UniRule"/>
</dbReference>
<dbReference type="PANTHER" id="PTHR11265:SF0">
    <property type="entry name" value="12S RRNA N4-METHYLCYTIDINE METHYLTRANSFERASE"/>
    <property type="match status" value="1"/>
</dbReference>